<evidence type="ECO:0000313" key="10">
    <source>
        <dbReference type="Proteomes" id="UP000183987"/>
    </source>
</evidence>
<dbReference type="GO" id="GO:0005737">
    <property type="term" value="C:cytoplasm"/>
    <property type="evidence" value="ECO:0007669"/>
    <property type="project" value="UniProtKB-SubCell"/>
</dbReference>
<keyword evidence="5 6" id="KW-0949">S-adenosyl-L-methionine</keyword>
<dbReference type="RefSeq" id="WP_072856512.1">
    <property type="nucleotide sequence ID" value="NZ_FQUE01000002.1"/>
</dbReference>
<dbReference type="CDD" id="cd11648">
    <property type="entry name" value="RsmI"/>
    <property type="match status" value="1"/>
</dbReference>
<sequence length="287" mass="29971">MNHEIRPLSAGLYLVATPIGSARDITLRALDILASCDVIAAEDTRTARKLMEIHGVPLGKRPVVAFHDHSGTGQIARLVAEIKAGKAVACVSEAGTPLIADPGYELALAVRDAGLPVTAAPGASAVLTALAVGGLPTDRFAFVGFLSAAAAQRATQLAELRDLPFTLVLYESPKRVHGLLASACEVLGADREAVVCRELTKKFEEVTRGTLGSLADDFDGQAVKGEIVVLIGRVGAQTVSDGDVETALRDAMATMRIKDAATAVAGALGLPRRQVYQTALGLERKDD</sequence>
<dbReference type="NCBIfam" id="TIGR00096">
    <property type="entry name" value="16S rRNA (cytidine(1402)-2'-O)-methyltransferase"/>
    <property type="match status" value="1"/>
</dbReference>
<comment type="catalytic activity">
    <reaction evidence="6">
        <text>cytidine(1402) in 16S rRNA + S-adenosyl-L-methionine = 2'-O-methylcytidine(1402) in 16S rRNA + S-adenosyl-L-homocysteine + H(+)</text>
        <dbReference type="Rhea" id="RHEA:42924"/>
        <dbReference type="Rhea" id="RHEA-COMP:10285"/>
        <dbReference type="Rhea" id="RHEA-COMP:10286"/>
        <dbReference type="ChEBI" id="CHEBI:15378"/>
        <dbReference type="ChEBI" id="CHEBI:57856"/>
        <dbReference type="ChEBI" id="CHEBI:59789"/>
        <dbReference type="ChEBI" id="CHEBI:74495"/>
        <dbReference type="ChEBI" id="CHEBI:82748"/>
        <dbReference type="EC" id="2.1.1.198"/>
    </reaction>
</comment>
<dbReference type="AlphaFoldDB" id="A0A1M4X8K6"/>
<dbReference type="PANTHER" id="PTHR46111">
    <property type="entry name" value="RIBOSOMAL RNA SMALL SUBUNIT METHYLTRANSFERASE I"/>
    <property type="match status" value="1"/>
</dbReference>
<gene>
    <name evidence="6" type="primary">rsmI</name>
    <name evidence="9" type="ORF">SAMN05444339_102389</name>
</gene>
<evidence type="ECO:0000256" key="6">
    <source>
        <dbReference type="HAMAP-Rule" id="MF_01877"/>
    </source>
</evidence>
<dbReference type="Gene3D" id="3.40.1010.10">
    <property type="entry name" value="Cobalt-precorrin-4 Transmethylase, Domain 1"/>
    <property type="match status" value="1"/>
</dbReference>
<evidence type="ECO:0000256" key="2">
    <source>
        <dbReference type="ARBA" id="ARBA00022552"/>
    </source>
</evidence>
<evidence type="ECO:0000313" key="9">
    <source>
        <dbReference type="EMBL" id="SHE89814.1"/>
    </source>
</evidence>
<dbReference type="Gene3D" id="3.30.950.10">
    <property type="entry name" value="Methyltransferase, Cobalt-precorrin-4 Transmethylase, Domain 2"/>
    <property type="match status" value="1"/>
</dbReference>
<keyword evidence="3 6" id="KW-0489">Methyltransferase</keyword>
<evidence type="ECO:0000259" key="7">
    <source>
        <dbReference type="Pfam" id="PF00590"/>
    </source>
</evidence>
<dbReference type="EMBL" id="FQUE01000002">
    <property type="protein sequence ID" value="SHE89814.1"/>
    <property type="molecule type" value="Genomic_DNA"/>
</dbReference>
<accession>A0A1M4X8K6</accession>
<dbReference type="InterPro" id="IPR035996">
    <property type="entry name" value="4pyrrol_Methylase_sf"/>
</dbReference>
<dbReference type="InterPro" id="IPR053910">
    <property type="entry name" value="RsmI_HTH"/>
</dbReference>
<dbReference type="PANTHER" id="PTHR46111:SF1">
    <property type="entry name" value="RIBOSOMAL RNA SMALL SUBUNIT METHYLTRANSFERASE I"/>
    <property type="match status" value="1"/>
</dbReference>
<comment type="similarity">
    <text evidence="6">Belongs to the methyltransferase superfamily. RsmI family.</text>
</comment>
<keyword evidence="2 6" id="KW-0698">rRNA processing</keyword>
<feature type="domain" description="Tetrapyrrole methylase" evidence="7">
    <location>
        <begin position="12"/>
        <end position="214"/>
    </location>
</feature>
<comment type="subcellular location">
    <subcellularLocation>
        <location evidence="6">Cytoplasm</location>
    </subcellularLocation>
</comment>
<dbReference type="HAMAP" id="MF_01877">
    <property type="entry name" value="16SrRNA_methyltr_I"/>
    <property type="match status" value="1"/>
</dbReference>
<keyword evidence="10" id="KW-1185">Reference proteome</keyword>
<feature type="domain" description="RsmI HTH" evidence="8">
    <location>
        <begin position="240"/>
        <end position="282"/>
    </location>
</feature>
<evidence type="ECO:0000259" key="8">
    <source>
        <dbReference type="Pfam" id="PF23016"/>
    </source>
</evidence>
<evidence type="ECO:0000256" key="3">
    <source>
        <dbReference type="ARBA" id="ARBA00022603"/>
    </source>
</evidence>
<dbReference type="InterPro" id="IPR014777">
    <property type="entry name" value="4pyrrole_Mease_sub1"/>
</dbReference>
<keyword evidence="4 6" id="KW-0808">Transferase</keyword>
<dbReference type="STRING" id="366533.SAMN05444339_102389"/>
<evidence type="ECO:0000256" key="5">
    <source>
        <dbReference type="ARBA" id="ARBA00022691"/>
    </source>
</evidence>
<protein>
    <recommendedName>
        <fullName evidence="6">Ribosomal RNA small subunit methyltransferase I</fullName>
        <ecNumber evidence="6">2.1.1.198</ecNumber>
    </recommendedName>
    <alternativeName>
        <fullName evidence="6">16S rRNA 2'-O-ribose C1402 methyltransferase</fullName>
    </alternativeName>
    <alternativeName>
        <fullName evidence="6">rRNA (cytidine-2'-O-)-methyltransferase RsmI</fullName>
    </alternativeName>
</protein>
<dbReference type="InterPro" id="IPR008189">
    <property type="entry name" value="rRNA_ssu_MeTfrase_I"/>
</dbReference>
<dbReference type="Pfam" id="PF23016">
    <property type="entry name" value="RsmI_C"/>
    <property type="match status" value="1"/>
</dbReference>
<dbReference type="Pfam" id="PF00590">
    <property type="entry name" value="TP_methylase"/>
    <property type="match status" value="1"/>
</dbReference>
<name>A0A1M4X8K6_LOKAT</name>
<dbReference type="FunFam" id="3.30.950.10:FF:000002">
    <property type="entry name" value="Ribosomal RNA small subunit methyltransferase I"/>
    <property type="match status" value="1"/>
</dbReference>
<dbReference type="EC" id="2.1.1.198" evidence="6"/>
<dbReference type="PIRSF" id="PIRSF005917">
    <property type="entry name" value="MTase_YraL"/>
    <property type="match status" value="1"/>
</dbReference>
<evidence type="ECO:0000256" key="1">
    <source>
        <dbReference type="ARBA" id="ARBA00022490"/>
    </source>
</evidence>
<evidence type="ECO:0000256" key="4">
    <source>
        <dbReference type="ARBA" id="ARBA00022679"/>
    </source>
</evidence>
<dbReference type="InterPro" id="IPR014776">
    <property type="entry name" value="4pyrrole_Mease_sub2"/>
</dbReference>
<dbReference type="InterPro" id="IPR000878">
    <property type="entry name" value="4pyrrol_Mease"/>
</dbReference>
<dbReference type="Proteomes" id="UP000183987">
    <property type="component" value="Unassembled WGS sequence"/>
</dbReference>
<dbReference type="GO" id="GO:0070677">
    <property type="term" value="F:rRNA (cytosine-2'-O-)-methyltransferase activity"/>
    <property type="evidence" value="ECO:0007669"/>
    <property type="project" value="UniProtKB-UniRule"/>
</dbReference>
<dbReference type="OrthoDB" id="9809084at2"/>
<organism evidence="9 10">
    <name type="scientific">Loktanella atrilutea</name>
    <dbReference type="NCBI Taxonomy" id="366533"/>
    <lineage>
        <taxon>Bacteria</taxon>
        <taxon>Pseudomonadati</taxon>
        <taxon>Pseudomonadota</taxon>
        <taxon>Alphaproteobacteria</taxon>
        <taxon>Rhodobacterales</taxon>
        <taxon>Roseobacteraceae</taxon>
        <taxon>Loktanella</taxon>
    </lineage>
</organism>
<proteinExistence type="inferred from homology"/>
<reference evidence="10" key="1">
    <citation type="submission" date="2016-11" db="EMBL/GenBank/DDBJ databases">
        <authorList>
            <person name="Varghese N."/>
            <person name="Submissions S."/>
        </authorList>
    </citation>
    <scope>NUCLEOTIDE SEQUENCE [LARGE SCALE GENOMIC DNA]</scope>
    <source>
        <strain evidence="10">DSM 29326</strain>
    </source>
</reference>
<dbReference type="SUPFAM" id="SSF53790">
    <property type="entry name" value="Tetrapyrrole methylase"/>
    <property type="match status" value="1"/>
</dbReference>
<keyword evidence="1 6" id="KW-0963">Cytoplasm</keyword>
<comment type="function">
    <text evidence="6">Catalyzes the 2'-O-methylation of the ribose of cytidine 1402 (C1402) in 16S rRNA.</text>
</comment>